<reference evidence="1 2" key="1">
    <citation type="submission" date="2016-12" db="EMBL/GenBank/DDBJ databases">
        <title>Real-Time Genomic Investigation Underlying the Public Health Response to a Shiga Toxin-Producing Escherichia Coli O26:H11 Outbreak in a Nursery.</title>
        <authorList>
            <person name="Ferdous M."/>
            <person name="Moran-Gilad J."/>
            <person name="Rossen J.W."/>
            <person name="Gdalevich M."/>
        </authorList>
    </citation>
    <scope>NUCLEOTIDE SEQUENCE [LARGE SCALE GENOMIC DNA]</scope>
    <source>
        <strain evidence="1 2">STEC 514-2</strain>
    </source>
</reference>
<gene>
    <name evidence="1" type="ORF">BTQ06_26905</name>
</gene>
<dbReference type="EMBL" id="MRVZ01000150">
    <property type="protein sequence ID" value="PAU11711.1"/>
    <property type="molecule type" value="Genomic_DNA"/>
</dbReference>
<comment type="caution">
    <text evidence="1">The sequence shown here is derived from an EMBL/GenBank/DDBJ whole genome shotgun (WGS) entry which is preliminary data.</text>
</comment>
<evidence type="ECO:0000313" key="2">
    <source>
        <dbReference type="Proteomes" id="UP000218543"/>
    </source>
</evidence>
<dbReference type="Proteomes" id="UP000218543">
    <property type="component" value="Unassembled WGS sequence"/>
</dbReference>
<proteinExistence type="predicted"/>
<sequence>MFQTKQCVQQCLMKTLIGLFMKTRVCLVKHLLKCLVKILSKIRVYSIIPTLATFSDTHAD</sequence>
<organism evidence="1 2">
    <name type="scientific">Escherichia coli</name>
    <dbReference type="NCBI Taxonomy" id="562"/>
    <lineage>
        <taxon>Bacteria</taxon>
        <taxon>Pseudomonadati</taxon>
        <taxon>Pseudomonadota</taxon>
        <taxon>Gammaproteobacteria</taxon>
        <taxon>Enterobacterales</taxon>
        <taxon>Enterobacteriaceae</taxon>
        <taxon>Escherichia</taxon>
    </lineage>
</organism>
<accession>A0A2A2BTG9</accession>
<dbReference type="AlphaFoldDB" id="A0A2A2BTG9"/>
<evidence type="ECO:0000313" key="1">
    <source>
        <dbReference type="EMBL" id="PAU11711.1"/>
    </source>
</evidence>
<name>A0A2A2BTG9_ECOLX</name>
<protein>
    <submittedName>
        <fullName evidence="1">Uncharacterized protein</fullName>
    </submittedName>
</protein>